<sequence>MINRLDQLRSRLNSAGFSDLNFLIVNSAAAASETLGLKTMRSMAGEIPVYQEPTNGSIWGNVLEGGVDHILIMDRCVRLAYQVIMPWSILNYPYVKAAILSTYNEDPCGPCIHPTISVPSNTTISSNKTELSFPENTTTEIPNQIAPAPTDNITISGTYYSLIYGATTPTTPGNISANLKFEKASASNRTKNHAEYSEELSTTETDPTGGEQGTLLPVLSLEDGTVPIKEQRKQKWRGQHLRTTTTTEKPTTPSQPFYEEKNIEEVFETKSNNAYLYRIENDQQTSTTEESQHSHREHKEDDDTKQEAEQKAMYDDQSNYAPSYENYQPILTEEENKHSHREHKEDDETRQEDEPKAMYDDQSNYAPSYENYQPVSTEVEEKHSQREHKAGENTRQEGGGKHHHKNKLMVEEGLGQSETQPKNVTSVDKSEAERNMLGKEQQNRGEKDKVLVKERDKVQDQKNEQIVQENQNEEDLDSTRNTIINHYSKLLLWLDYPL</sequence>
<keyword evidence="5" id="KW-0325">Glycoprotein</keyword>
<evidence type="ECO:0000256" key="2">
    <source>
        <dbReference type="ARBA" id="ARBA00022525"/>
    </source>
</evidence>
<feature type="domain" description="Selenoprotein P N-terminal" evidence="7">
    <location>
        <begin position="2"/>
        <end position="130"/>
    </location>
</feature>
<proteinExistence type="predicted"/>
<feature type="region of interest" description="Disordered" evidence="6">
    <location>
        <begin position="283"/>
        <end position="322"/>
    </location>
</feature>
<dbReference type="GO" id="GO:0008430">
    <property type="term" value="F:selenium binding"/>
    <property type="evidence" value="ECO:0007669"/>
    <property type="project" value="InterPro"/>
</dbReference>
<dbReference type="GO" id="GO:0005576">
    <property type="term" value="C:extracellular region"/>
    <property type="evidence" value="ECO:0007669"/>
    <property type="project" value="UniProtKB-SubCell"/>
</dbReference>
<feature type="compositionally biased region" description="Polar residues" evidence="6">
    <location>
        <begin position="361"/>
        <end position="376"/>
    </location>
</feature>
<feature type="compositionally biased region" description="Polar residues" evidence="6">
    <location>
        <begin position="416"/>
        <end position="427"/>
    </location>
</feature>
<dbReference type="AlphaFoldDB" id="A0A7R9CI57"/>
<feature type="region of interest" description="Disordered" evidence="6">
    <location>
        <begin position="334"/>
        <end position="479"/>
    </location>
</feature>
<feature type="compositionally biased region" description="Low complexity" evidence="6">
    <location>
        <begin position="243"/>
        <end position="252"/>
    </location>
</feature>
<dbReference type="PANTHER" id="PTHR10105:SF2">
    <property type="entry name" value="AGAP003297-PA"/>
    <property type="match status" value="1"/>
</dbReference>
<dbReference type="EMBL" id="OC317162">
    <property type="protein sequence ID" value="CAD7395155.1"/>
    <property type="molecule type" value="Genomic_DNA"/>
</dbReference>
<evidence type="ECO:0000256" key="5">
    <source>
        <dbReference type="ARBA" id="ARBA00023180"/>
    </source>
</evidence>
<feature type="compositionally biased region" description="Basic and acidic residues" evidence="6">
    <location>
        <begin position="334"/>
        <end position="359"/>
    </location>
</feature>
<keyword evidence="4" id="KW-0712">Selenocysteine</keyword>
<keyword evidence="3" id="KW-0732">Signal</keyword>
<feature type="compositionally biased region" description="Basic and acidic residues" evidence="6">
    <location>
        <begin position="290"/>
        <end position="314"/>
    </location>
</feature>
<dbReference type="GO" id="GO:0001887">
    <property type="term" value="P:selenium compound metabolic process"/>
    <property type="evidence" value="ECO:0007669"/>
    <property type="project" value="TreeGrafter"/>
</dbReference>
<evidence type="ECO:0000259" key="7">
    <source>
        <dbReference type="Pfam" id="PF04592"/>
    </source>
</evidence>
<name>A0A7R9CI57_TIMCR</name>
<dbReference type="Pfam" id="PF04592">
    <property type="entry name" value="SelP_N"/>
    <property type="match status" value="1"/>
</dbReference>
<feature type="compositionally biased region" description="Basic and acidic residues" evidence="6">
    <location>
        <begin position="428"/>
        <end position="463"/>
    </location>
</feature>
<dbReference type="InterPro" id="IPR037941">
    <property type="entry name" value="SeP"/>
</dbReference>
<feature type="compositionally biased region" description="Basic and acidic residues" evidence="6">
    <location>
        <begin position="379"/>
        <end position="400"/>
    </location>
</feature>
<accession>A0A7R9CI57</accession>
<evidence type="ECO:0000256" key="4">
    <source>
        <dbReference type="ARBA" id="ARBA00022933"/>
    </source>
</evidence>
<reference evidence="8" key="1">
    <citation type="submission" date="2020-11" db="EMBL/GenBank/DDBJ databases">
        <authorList>
            <person name="Tran Van P."/>
        </authorList>
    </citation>
    <scope>NUCLEOTIDE SEQUENCE</scope>
</reference>
<feature type="region of interest" description="Disordered" evidence="6">
    <location>
        <begin position="185"/>
        <end position="263"/>
    </location>
</feature>
<evidence type="ECO:0000256" key="3">
    <source>
        <dbReference type="ARBA" id="ARBA00022729"/>
    </source>
</evidence>
<comment type="subcellular location">
    <subcellularLocation>
        <location evidence="1">Secreted</location>
    </subcellularLocation>
</comment>
<gene>
    <name evidence="8" type="ORF">TCEB3V08_LOCUS2996</name>
</gene>
<protein>
    <recommendedName>
        <fullName evidence="7">Selenoprotein P N-terminal domain-containing protein</fullName>
    </recommendedName>
</protein>
<dbReference type="InterPro" id="IPR007671">
    <property type="entry name" value="Selenoprotein-P_N"/>
</dbReference>
<organism evidence="8">
    <name type="scientific">Timema cristinae</name>
    <name type="common">Walking stick</name>
    <dbReference type="NCBI Taxonomy" id="61476"/>
    <lineage>
        <taxon>Eukaryota</taxon>
        <taxon>Metazoa</taxon>
        <taxon>Ecdysozoa</taxon>
        <taxon>Arthropoda</taxon>
        <taxon>Hexapoda</taxon>
        <taxon>Insecta</taxon>
        <taxon>Pterygota</taxon>
        <taxon>Neoptera</taxon>
        <taxon>Polyneoptera</taxon>
        <taxon>Phasmatodea</taxon>
        <taxon>Timematodea</taxon>
        <taxon>Timematoidea</taxon>
        <taxon>Timematidae</taxon>
        <taxon>Timema</taxon>
    </lineage>
</organism>
<dbReference type="PANTHER" id="PTHR10105">
    <property type="entry name" value="SELENOPROTEIN P"/>
    <property type="match status" value="1"/>
</dbReference>
<evidence type="ECO:0000256" key="6">
    <source>
        <dbReference type="SAM" id="MobiDB-lite"/>
    </source>
</evidence>
<evidence type="ECO:0000313" key="8">
    <source>
        <dbReference type="EMBL" id="CAD7395155.1"/>
    </source>
</evidence>
<keyword evidence="2" id="KW-0964">Secreted</keyword>
<evidence type="ECO:0000256" key="1">
    <source>
        <dbReference type="ARBA" id="ARBA00004613"/>
    </source>
</evidence>